<evidence type="ECO:0000313" key="2">
    <source>
        <dbReference type="EMBL" id="TXI51703.1"/>
    </source>
</evidence>
<dbReference type="Proteomes" id="UP000321797">
    <property type="component" value="Unassembled WGS sequence"/>
</dbReference>
<evidence type="ECO:0000256" key="1">
    <source>
        <dbReference type="SAM" id="MobiDB-lite"/>
    </source>
</evidence>
<dbReference type="RefSeq" id="WP_131701190.1">
    <property type="nucleotide sequence ID" value="NZ_JACKUJ010000022.1"/>
</dbReference>
<reference evidence="2 3" key="1">
    <citation type="submission" date="2018-09" db="EMBL/GenBank/DDBJ databases">
        <title>Metagenome Assembled Genomes from an Advanced Water Purification Facility.</title>
        <authorList>
            <person name="Stamps B.W."/>
            <person name="Spear J.R."/>
        </authorList>
    </citation>
    <scope>NUCLEOTIDE SEQUENCE [LARGE SCALE GENOMIC DNA]</scope>
    <source>
        <strain evidence="2">Bin_29_2</strain>
    </source>
</reference>
<evidence type="ECO:0008006" key="4">
    <source>
        <dbReference type="Google" id="ProtNLM"/>
    </source>
</evidence>
<gene>
    <name evidence="2" type="ORF">E6Q54_20030</name>
</gene>
<dbReference type="EMBL" id="SSGD01000143">
    <property type="protein sequence ID" value="TXI51703.1"/>
    <property type="molecule type" value="Genomic_DNA"/>
</dbReference>
<feature type="compositionally biased region" description="Gly residues" evidence="1">
    <location>
        <begin position="108"/>
        <end position="119"/>
    </location>
</feature>
<evidence type="ECO:0000313" key="3">
    <source>
        <dbReference type="Proteomes" id="UP000321797"/>
    </source>
</evidence>
<accession>A0A5C7XQU3</accession>
<feature type="compositionally biased region" description="Polar residues" evidence="1">
    <location>
        <begin position="39"/>
        <end position="51"/>
    </location>
</feature>
<organism evidence="2 3">
    <name type="scientific">Mycolicibacter arupensis</name>
    <dbReference type="NCBI Taxonomy" id="342002"/>
    <lineage>
        <taxon>Bacteria</taxon>
        <taxon>Bacillati</taxon>
        <taxon>Actinomycetota</taxon>
        <taxon>Actinomycetes</taxon>
        <taxon>Mycobacteriales</taxon>
        <taxon>Mycobacteriaceae</taxon>
        <taxon>Mycolicibacter</taxon>
    </lineage>
</organism>
<dbReference type="OrthoDB" id="4764832at2"/>
<feature type="region of interest" description="Disordered" evidence="1">
    <location>
        <begin position="90"/>
        <end position="119"/>
    </location>
</feature>
<name>A0A5C7XQU3_9MYCO</name>
<sequence>MTTPVLRVSPVSLRELAQRCSALSGHVPPALPTTAGPRWQSSGAASNTVHTGASAAAAAMRTRMTANSTKLATAADEYAAMDNDGSAALAAVPQRDAGPPPLVPLSGTDGGAGAAGTGR</sequence>
<protein>
    <recommendedName>
        <fullName evidence="4">ESX-1 secretion-associated protein</fullName>
    </recommendedName>
</protein>
<dbReference type="AlphaFoldDB" id="A0A5C7XQU3"/>
<proteinExistence type="predicted"/>
<feature type="region of interest" description="Disordered" evidence="1">
    <location>
        <begin position="25"/>
        <end position="51"/>
    </location>
</feature>
<comment type="caution">
    <text evidence="2">The sequence shown here is derived from an EMBL/GenBank/DDBJ whole genome shotgun (WGS) entry which is preliminary data.</text>
</comment>